<keyword evidence="8" id="KW-1185">Reference proteome</keyword>
<keyword evidence="3" id="KW-0539">Nucleus</keyword>
<dbReference type="SUPFAM" id="SSF56317">
    <property type="entry name" value="Carbon-nitrogen hydrolase"/>
    <property type="match status" value="1"/>
</dbReference>
<dbReference type="InterPro" id="IPR036864">
    <property type="entry name" value="Zn2-C6_fun-type_DNA-bd_sf"/>
</dbReference>
<dbReference type="SMART" id="SM00066">
    <property type="entry name" value="GAL4"/>
    <property type="match status" value="1"/>
</dbReference>
<evidence type="ECO:0000256" key="2">
    <source>
        <dbReference type="ARBA" id="ARBA00022801"/>
    </source>
</evidence>
<dbReference type="AlphaFoldDB" id="A0A4S4L0G1"/>
<organism evidence="7 8">
    <name type="scientific">Phellinidium pouzarii</name>
    <dbReference type="NCBI Taxonomy" id="167371"/>
    <lineage>
        <taxon>Eukaryota</taxon>
        <taxon>Fungi</taxon>
        <taxon>Dikarya</taxon>
        <taxon>Basidiomycota</taxon>
        <taxon>Agaricomycotina</taxon>
        <taxon>Agaricomycetes</taxon>
        <taxon>Hymenochaetales</taxon>
        <taxon>Hymenochaetaceae</taxon>
        <taxon>Phellinidium</taxon>
    </lineage>
</organism>
<protein>
    <recommendedName>
        <fullName evidence="9">Zn(2)-C6 fungal-type domain-containing protein</fullName>
    </recommendedName>
</protein>
<keyword evidence="1" id="KW-0479">Metal-binding</keyword>
<dbReference type="SMART" id="SM00906">
    <property type="entry name" value="Fungal_trans"/>
    <property type="match status" value="1"/>
</dbReference>
<dbReference type="CDD" id="cd12148">
    <property type="entry name" value="fungal_TF_MHR"/>
    <property type="match status" value="1"/>
</dbReference>
<dbReference type="Gene3D" id="3.60.110.10">
    <property type="entry name" value="Carbon-nitrogen hydrolase"/>
    <property type="match status" value="1"/>
</dbReference>
<dbReference type="Gene3D" id="4.10.240.10">
    <property type="entry name" value="Zn(2)-C6 fungal-type DNA-binding domain"/>
    <property type="match status" value="1"/>
</dbReference>
<evidence type="ECO:0008006" key="9">
    <source>
        <dbReference type="Google" id="ProtNLM"/>
    </source>
</evidence>
<feature type="domain" description="CN hydrolase" evidence="6">
    <location>
        <begin position="5"/>
        <end position="305"/>
    </location>
</feature>
<reference evidence="7 8" key="1">
    <citation type="submission" date="2019-02" db="EMBL/GenBank/DDBJ databases">
        <title>Genome sequencing of the rare red list fungi Phellinidium pouzarii.</title>
        <authorList>
            <person name="Buettner E."/>
            <person name="Kellner H."/>
        </authorList>
    </citation>
    <scope>NUCLEOTIDE SEQUENCE [LARGE SCALE GENOMIC DNA]</scope>
    <source>
        <strain evidence="7 8">DSM 108285</strain>
    </source>
</reference>
<dbReference type="PROSITE" id="PS50263">
    <property type="entry name" value="CN_HYDROLASE"/>
    <property type="match status" value="1"/>
</dbReference>
<sequence>MPRLLKVAAAQIGAIDRKTPRPDVLNRLIALLDAAAGQGVQFVVFPEIAFTTFFPRYIIRDEVELDSYYERESPENGVVDSPNVAPFFAHARQLGIDVSIGYAEKTPEGIPYNTSCYVSGKSGNVISKYRKVHLPGTLEPFDEDPHTTNQLEKRYFIPGDLGFKAFRAQSLVPRGSSSPETSSPVIGQLICNDRRWSEAWRVYGLQGVEIMCIGFNTTAYAPQLWGGDQSISRERARDGAMFHHKLVVQANAYTNATYCITAARAGWDDGHFELIAGSMIVDPEGHIVAESRTVDDELVVADIDLDACLPGKERTFCFAKHRRPEHYGMIVSQKGVVEPAEPPRPPAMSAPSNEQRAPRAVSPRDRDWKRCQKKATLRELSSCNQRSESRNDRQYLHLTAMPPQTTDESIQQQHQQQRTHPTHYYFEPGGRPFRSRKNRPCDSCRRTKTRCTIGAVGPPCFECVQTKKNCTFEEGPPARKHRTLVIERQADSVGPLHTLANAAASMPTSAGSLHKDHNTTGLMSSGSPDAVGGKIHPSPHSVTSLDLESSEAFEPHVLTAILTDDLLPISTGANHPGAPHARQISTNSQKPVYVVFAPRPDVRTSHDPGVQVLYRVRSLLKALPCRTKEEELLQIYFNRVHPAFPILPLMKNMGEFPPYLLSAIYATAFNHLRDLREMSAAAWSFVHAPNVTDPGIDSPRLSTIAAAVLDIGARPTVDPRGNYLTLAKTIAHAQLLGLHLNPMKWSIPSWEKDLRIRLWWGLRIHDAWMSFLNSRPSHMQVHNTDIPLPSTSSLTSAFDNPNLGLSCRAFSSLCCLADIVARLQNEICTIKSQEKLKEVKLQEVASLERNTNDLVFKWRKEIANPTERQPGVKAVDYIAQLTDDDLEEFWLCYSSHIISSLLSSLIRICLASLSSAEGEADADEDMTPQSTSMASHPWPSRSTALLVDPPYAHAVALHLLSRLTGFLRTARDQGRWDVADPALTRASSVISRLKTWEESMENTNMILALEGHIFPYPVQPMQWQQGVAQAPTPQHHMSPAVINPEMGVSLTPSPGTYAFPQSNHLQHQHTSTPTSSVAQHGYSSPASAQVDQRTPTPPHHVPQMYADAYSSGVYVSVTHNAGQTPPEMDESETPLPQILGPDLDMLGMDGVTFWTPWMSNIGIDGNGNIDETLTNYNFGRPAGW</sequence>
<dbReference type="EMBL" id="SGPK01000317">
    <property type="protein sequence ID" value="THH04722.1"/>
    <property type="molecule type" value="Genomic_DNA"/>
</dbReference>
<dbReference type="Pfam" id="PF00795">
    <property type="entry name" value="CN_hydrolase"/>
    <property type="match status" value="1"/>
</dbReference>
<dbReference type="GO" id="GO:0008270">
    <property type="term" value="F:zinc ion binding"/>
    <property type="evidence" value="ECO:0007669"/>
    <property type="project" value="InterPro"/>
</dbReference>
<dbReference type="InterPro" id="IPR003010">
    <property type="entry name" value="C-N_Hydrolase"/>
</dbReference>
<gene>
    <name evidence="7" type="ORF">EW145_g5306</name>
</gene>
<dbReference type="PANTHER" id="PTHR43674:SF12">
    <property type="entry name" value="NITRILASE C965.09-RELATED"/>
    <property type="match status" value="1"/>
</dbReference>
<feature type="compositionally biased region" description="Polar residues" evidence="4">
    <location>
        <begin position="1056"/>
        <end position="1094"/>
    </location>
</feature>
<feature type="region of interest" description="Disordered" evidence="4">
    <location>
        <begin position="336"/>
        <end position="367"/>
    </location>
</feature>
<dbReference type="GO" id="GO:0016811">
    <property type="term" value="F:hydrolase activity, acting on carbon-nitrogen (but not peptide) bonds, in linear amides"/>
    <property type="evidence" value="ECO:0007669"/>
    <property type="project" value="TreeGrafter"/>
</dbReference>
<proteinExistence type="predicted"/>
<dbReference type="SUPFAM" id="SSF57701">
    <property type="entry name" value="Zn2/Cys6 DNA-binding domain"/>
    <property type="match status" value="1"/>
</dbReference>
<dbReference type="InterPro" id="IPR001138">
    <property type="entry name" value="Zn2Cys6_DnaBD"/>
</dbReference>
<evidence type="ECO:0000259" key="5">
    <source>
        <dbReference type="PROSITE" id="PS50048"/>
    </source>
</evidence>
<evidence type="ECO:0000313" key="8">
    <source>
        <dbReference type="Proteomes" id="UP000308199"/>
    </source>
</evidence>
<dbReference type="PROSITE" id="PS00463">
    <property type="entry name" value="ZN2_CY6_FUNGAL_1"/>
    <property type="match status" value="1"/>
</dbReference>
<evidence type="ECO:0000313" key="7">
    <source>
        <dbReference type="EMBL" id="THH04722.1"/>
    </source>
</evidence>
<dbReference type="GO" id="GO:0000981">
    <property type="term" value="F:DNA-binding transcription factor activity, RNA polymerase II-specific"/>
    <property type="evidence" value="ECO:0007669"/>
    <property type="project" value="InterPro"/>
</dbReference>
<feature type="domain" description="Zn(2)-C6 fungal-type" evidence="5">
    <location>
        <begin position="440"/>
        <end position="472"/>
    </location>
</feature>
<evidence type="ECO:0000256" key="1">
    <source>
        <dbReference type="ARBA" id="ARBA00022723"/>
    </source>
</evidence>
<evidence type="ECO:0000259" key="6">
    <source>
        <dbReference type="PROSITE" id="PS50263"/>
    </source>
</evidence>
<keyword evidence="2" id="KW-0378">Hydrolase</keyword>
<name>A0A4S4L0G1_9AGAM</name>
<dbReference type="Proteomes" id="UP000308199">
    <property type="component" value="Unassembled WGS sequence"/>
</dbReference>
<dbReference type="InterPro" id="IPR007219">
    <property type="entry name" value="XnlR_reg_dom"/>
</dbReference>
<evidence type="ECO:0000256" key="3">
    <source>
        <dbReference type="ARBA" id="ARBA00023242"/>
    </source>
</evidence>
<feature type="region of interest" description="Disordered" evidence="4">
    <location>
        <begin position="1056"/>
        <end position="1097"/>
    </location>
</feature>
<dbReference type="GO" id="GO:0003677">
    <property type="term" value="F:DNA binding"/>
    <property type="evidence" value="ECO:0007669"/>
    <property type="project" value="InterPro"/>
</dbReference>
<dbReference type="OrthoDB" id="10250282at2759"/>
<comment type="caution">
    <text evidence="7">The sequence shown here is derived from an EMBL/GenBank/DDBJ whole genome shotgun (WGS) entry which is preliminary data.</text>
</comment>
<dbReference type="GO" id="GO:0006351">
    <property type="term" value="P:DNA-templated transcription"/>
    <property type="evidence" value="ECO:0007669"/>
    <property type="project" value="InterPro"/>
</dbReference>
<dbReference type="PROSITE" id="PS50048">
    <property type="entry name" value="ZN2_CY6_FUNGAL_2"/>
    <property type="match status" value="1"/>
</dbReference>
<dbReference type="InterPro" id="IPR050345">
    <property type="entry name" value="Aliph_Amidase/BUP"/>
</dbReference>
<evidence type="ECO:0000256" key="4">
    <source>
        <dbReference type="SAM" id="MobiDB-lite"/>
    </source>
</evidence>
<dbReference type="InterPro" id="IPR036526">
    <property type="entry name" value="C-N_Hydrolase_sf"/>
</dbReference>
<accession>A0A4S4L0G1</accession>
<dbReference type="Pfam" id="PF04082">
    <property type="entry name" value="Fungal_trans"/>
    <property type="match status" value="1"/>
</dbReference>
<dbReference type="PANTHER" id="PTHR43674">
    <property type="entry name" value="NITRILASE C965.09-RELATED"/>
    <property type="match status" value="1"/>
</dbReference>
<dbReference type="CDD" id="cd00067">
    <property type="entry name" value="GAL4"/>
    <property type="match status" value="1"/>
</dbReference>